<reference evidence="6 7" key="1">
    <citation type="submission" date="2019-07" db="EMBL/GenBank/DDBJ databases">
        <title>Whole genome shotgun sequence of Brevifollis gellanilyticus NBRC 108608.</title>
        <authorList>
            <person name="Hosoyama A."/>
            <person name="Uohara A."/>
            <person name="Ohji S."/>
            <person name="Ichikawa N."/>
        </authorList>
    </citation>
    <scope>NUCLEOTIDE SEQUENCE [LARGE SCALE GENOMIC DNA]</scope>
    <source>
        <strain evidence="6 7">NBRC 108608</strain>
    </source>
</reference>
<sequence>MHLLLVEDDPELGRQMTSWMAEAGHRLHWVETGRAALDWMKGHSCDAAILDVGLPDIDGFSIVETLRGRGVTTPVLFLTARVGVPDRVRGLAAGGDDYLTKPFAAEELLARLDALYRRAAQSPPTRRRTGNSYLDPVRRRVTCEGEAVDLQPREWTLLEVLMNHEGRIVPKQFLLEQVWDIRFDPGTNVVDAMICRLRRKLETAGSNIHIETIRGKGYAFKKEPA</sequence>
<dbReference type="GO" id="GO:0000156">
    <property type="term" value="F:phosphorelay response regulator activity"/>
    <property type="evidence" value="ECO:0007669"/>
    <property type="project" value="TreeGrafter"/>
</dbReference>
<feature type="domain" description="Response regulatory" evidence="4">
    <location>
        <begin position="2"/>
        <end position="116"/>
    </location>
</feature>
<dbReference type="Proteomes" id="UP000321577">
    <property type="component" value="Unassembled WGS sequence"/>
</dbReference>
<evidence type="ECO:0000256" key="1">
    <source>
        <dbReference type="ARBA" id="ARBA00023125"/>
    </source>
</evidence>
<dbReference type="CDD" id="cd00383">
    <property type="entry name" value="trans_reg_C"/>
    <property type="match status" value="1"/>
</dbReference>
<dbReference type="InterPro" id="IPR039420">
    <property type="entry name" value="WalR-like"/>
</dbReference>
<dbReference type="InterPro" id="IPR001867">
    <property type="entry name" value="OmpR/PhoB-type_DNA-bd"/>
</dbReference>
<organism evidence="6 7">
    <name type="scientific">Brevifollis gellanilyticus</name>
    <dbReference type="NCBI Taxonomy" id="748831"/>
    <lineage>
        <taxon>Bacteria</taxon>
        <taxon>Pseudomonadati</taxon>
        <taxon>Verrucomicrobiota</taxon>
        <taxon>Verrucomicrobiia</taxon>
        <taxon>Verrucomicrobiales</taxon>
        <taxon>Verrucomicrobiaceae</taxon>
    </lineage>
</organism>
<dbReference type="EMBL" id="BKAG01000016">
    <property type="protein sequence ID" value="GEP43276.1"/>
    <property type="molecule type" value="Genomic_DNA"/>
</dbReference>
<proteinExistence type="predicted"/>
<dbReference type="InterPro" id="IPR001789">
    <property type="entry name" value="Sig_transdc_resp-reg_receiver"/>
</dbReference>
<dbReference type="AlphaFoldDB" id="A0A512M970"/>
<protein>
    <submittedName>
        <fullName evidence="6">DNA-binding response regulator</fullName>
    </submittedName>
</protein>
<dbReference type="GO" id="GO:0006355">
    <property type="term" value="P:regulation of DNA-templated transcription"/>
    <property type="evidence" value="ECO:0007669"/>
    <property type="project" value="InterPro"/>
</dbReference>
<dbReference type="GO" id="GO:0032993">
    <property type="term" value="C:protein-DNA complex"/>
    <property type="evidence" value="ECO:0007669"/>
    <property type="project" value="TreeGrafter"/>
</dbReference>
<keyword evidence="7" id="KW-1185">Reference proteome</keyword>
<dbReference type="InterPro" id="IPR036388">
    <property type="entry name" value="WH-like_DNA-bd_sf"/>
</dbReference>
<dbReference type="GO" id="GO:0000976">
    <property type="term" value="F:transcription cis-regulatory region binding"/>
    <property type="evidence" value="ECO:0007669"/>
    <property type="project" value="TreeGrafter"/>
</dbReference>
<feature type="modified residue" description="4-aspartylphosphate" evidence="2">
    <location>
        <position position="51"/>
    </location>
</feature>
<dbReference type="Pfam" id="PF00486">
    <property type="entry name" value="Trans_reg_C"/>
    <property type="match status" value="1"/>
</dbReference>
<dbReference type="CDD" id="cd17624">
    <property type="entry name" value="REC_OmpR_PmrA-like"/>
    <property type="match status" value="1"/>
</dbReference>
<dbReference type="SMART" id="SM00862">
    <property type="entry name" value="Trans_reg_C"/>
    <property type="match status" value="1"/>
</dbReference>
<dbReference type="InterPro" id="IPR011006">
    <property type="entry name" value="CheY-like_superfamily"/>
</dbReference>
<dbReference type="PANTHER" id="PTHR48111:SF36">
    <property type="entry name" value="TRANSCRIPTIONAL REGULATORY PROTEIN CUTR"/>
    <property type="match status" value="1"/>
</dbReference>
<dbReference type="PROSITE" id="PS51755">
    <property type="entry name" value="OMPR_PHOB"/>
    <property type="match status" value="1"/>
</dbReference>
<comment type="caution">
    <text evidence="6">The sequence shown here is derived from an EMBL/GenBank/DDBJ whole genome shotgun (WGS) entry which is preliminary data.</text>
</comment>
<evidence type="ECO:0000259" key="4">
    <source>
        <dbReference type="PROSITE" id="PS50110"/>
    </source>
</evidence>
<evidence type="ECO:0000256" key="2">
    <source>
        <dbReference type="PROSITE-ProRule" id="PRU00169"/>
    </source>
</evidence>
<gene>
    <name evidence="6" type="ORF">BGE01nite_25670</name>
</gene>
<dbReference type="SMART" id="SM00448">
    <property type="entry name" value="REC"/>
    <property type="match status" value="1"/>
</dbReference>
<dbReference type="OrthoDB" id="9790454at2"/>
<accession>A0A512M970</accession>
<dbReference type="Gene3D" id="6.10.250.690">
    <property type="match status" value="1"/>
</dbReference>
<dbReference type="Gene3D" id="1.10.10.10">
    <property type="entry name" value="Winged helix-like DNA-binding domain superfamily/Winged helix DNA-binding domain"/>
    <property type="match status" value="1"/>
</dbReference>
<dbReference type="Gene3D" id="3.40.50.2300">
    <property type="match status" value="1"/>
</dbReference>
<keyword evidence="2" id="KW-0597">Phosphoprotein</keyword>
<keyword evidence="1 3" id="KW-0238">DNA-binding</keyword>
<dbReference type="PANTHER" id="PTHR48111">
    <property type="entry name" value="REGULATOR OF RPOS"/>
    <property type="match status" value="1"/>
</dbReference>
<feature type="domain" description="OmpR/PhoB-type" evidence="5">
    <location>
        <begin position="124"/>
        <end position="222"/>
    </location>
</feature>
<dbReference type="RefSeq" id="WP_146850857.1">
    <property type="nucleotide sequence ID" value="NZ_BKAG01000016.1"/>
</dbReference>
<dbReference type="PROSITE" id="PS50110">
    <property type="entry name" value="RESPONSE_REGULATORY"/>
    <property type="match status" value="1"/>
</dbReference>
<dbReference type="Pfam" id="PF00072">
    <property type="entry name" value="Response_reg"/>
    <property type="match status" value="1"/>
</dbReference>
<dbReference type="GO" id="GO:0005829">
    <property type="term" value="C:cytosol"/>
    <property type="evidence" value="ECO:0007669"/>
    <property type="project" value="TreeGrafter"/>
</dbReference>
<evidence type="ECO:0000313" key="7">
    <source>
        <dbReference type="Proteomes" id="UP000321577"/>
    </source>
</evidence>
<evidence type="ECO:0000259" key="5">
    <source>
        <dbReference type="PROSITE" id="PS51755"/>
    </source>
</evidence>
<feature type="DNA-binding region" description="OmpR/PhoB-type" evidence="3">
    <location>
        <begin position="124"/>
        <end position="222"/>
    </location>
</feature>
<dbReference type="SUPFAM" id="SSF52172">
    <property type="entry name" value="CheY-like"/>
    <property type="match status" value="1"/>
</dbReference>
<name>A0A512M970_9BACT</name>
<evidence type="ECO:0000313" key="6">
    <source>
        <dbReference type="EMBL" id="GEP43276.1"/>
    </source>
</evidence>
<evidence type="ECO:0000256" key="3">
    <source>
        <dbReference type="PROSITE-ProRule" id="PRU01091"/>
    </source>
</evidence>